<evidence type="ECO:0000313" key="2">
    <source>
        <dbReference type="Proteomes" id="UP000266723"/>
    </source>
</evidence>
<accession>A0ABQ7ENN7</accession>
<organism evidence="1 2">
    <name type="scientific">Brassica cretica</name>
    <name type="common">Mustard</name>
    <dbReference type="NCBI Taxonomy" id="69181"/>
    <lineage>
        <taxon>Eukaryota</taxon>
        <taxon>Viridiplantae</taxon>
        <taxon>Streptophyta</taxon>
        <taxon>Embryophyta</taxon>
        <taxon>Tracheophyta</taxon>
        <taxon>Spermatophyta</taxon>
        <taxon>Magnoliopsida</taxon>
        <taxon>eudicotyledons</taxon>
        <taxon>Gunneridae</taxon>
        <taxon>Pentapetalae</taxon>
        <taxon>rosids</taxon>
        <taxon>malvids</taxon>
        <taxon>Brassicales</taxon>
        <taxon>Brassicaceae</taxon>
        <taxon>Brassiceae</taxon>
        <taxon>Brassica</taxon>
    </lineage>
</organism>
<name>A0ABQ7ENN7_BRACR</name>
<keyword evidence="2" id="KW-1185">Reference proteome</keyword>
<comment type="caution">
    <text evidence="1">The sequence shown here is derived from an EMBL/GenBank/DDBJ whole genome shotgun (WGS) entry which is preliminary data.</text>
</comment>
<dbReference type="Proteomes" id="UP000266723">
    <property type="component" value="Unassembled WGS sequence"/>
</dbReference>
<reference evidence="1 2" key="1">
    <citation type="journal article" date="2020" name="BMC Genomics">
        <title>Intraspecific diversification of the crop wild relative Brassica cretica Lam. using demographic model selection.</title>
        <authorList>
            <person name="Kioukis A."/>
            <person name="Michalopoulou V.A."/>
            <person name="Briers L."/>
            <person name="Pirintsos S."/>
            <person name="Studholme D.J."/>
            <person name="Pavlidis P."/>
            <person name="Sarris P.F."/>
        </authorList>
    </citation>
    <scope>NUCLEOTIDE SEQUENCE [LARGE SCALE GENOMIC DNA]</scope>
    <source>
        <strain evidence="2">cv. PFS-1207/04</strain>
    </source>
</reference>
<gene>
    <name evidence="1" type="ORF">DY000_02024417</name>
</gene>
<protein>
    <submittedName>
        <fullName evidence="1">Uncharacterized protein</fullName>
    </submittedName>
</protein>
<dbReference type="EMBL" id="QGKV02000299">
    <property type="protein sequence ID" value="KAF3598193.1"/>
    <property type="molecule type" value="Genomic_DNA"/>
</dbReference>
<sequence>MVVLEERRDSGTTDADRFGSVLSSSESVFWSGLELSSEFVEFLVKEWSVAVFEESLMRAFSYGVYPDFMARDFGAYTLSRGVIELTIVNLVSSLTARVEIRFLVASLG</sequence>
<proteinExistence type="predicted"/>
<evidence type="ECO:0000313" key="1">
    <source>
        <dbReference type="EMBL" id="KAF3598193.1"/>
    </source>
</evidence>